<accession>A0A8T0EMC9</accession>
<evidence type="ECO:0000313" key="2">
    <source>
        <dbReference type="EMBL" id="KAF8774768.1"/>
    </source>
</evidence>
<dbReference type="AlphaFoldDB" id="A0A8T0EMC9"/>
<keyword evidence="3" id="KW-1185">Reference proteome</keyword>
<comment type="caution">
    <text evidence="2">The sequence shown here is derived from an EMBL/GenBank/DDBJ whole genome shotgun (WGS) entry which is preliminary data.</text>
</comment>
<organism evidence="2 3">
    <name type="scientific">Argiope bruennichi</name>
    <name type="common">Wasp spider</name>
    <name type="synonym">Aranea bruennichi</name>
    <dbReference type="NCBI Taxonomy" id="94029"/>
    <lineage>
        <taxon>Eukaryota</taxon>
        <taxon>Metazoa</taxon>
        <taxon>Ecdysozoa</taxon>
        <taxon>Arthropoda</taxon>
        <taxon>Chelicerata</taxon>
        <taxon>Arachnida</taxon>
        <taxon>Araneae</taxon>
        <taxon>Araneomorphae</taxon>
        <taxon>Entelegynae</taxon>
        <taxon>Araneoidea</taxon>
        <taxon>Araneidae</taxon>
        <taxon>Argiope</taxon>
    </lineage>
</organism>
<dbReference type="Pfam" id="PF10175">
    <property type="entry name" value="MPP6"/>
    <property type="match status" value="1"/>
</dbReference>
<feature type="compositionally biased region" description="Basic and acidic residues" evidence="1">
    <location>
        <begin position="143"/>
        <end position="157"/>
    </location>
</feature>
<gene>
    <name evidence="2" type="ORF">HNY73_017284</name>
</gene>
<dbReference type="Proteomes" id="UP000807504">
    <property type="component" value="Unassembled WGS sequence"/>
</dbReference>
<protein>
    <submittedName>
        <fullName evidence="2">M-phase phosphoprotein 6 like protein</fullName>
    </submittedName>
</protein>
<dbReference type="PANTHER" id="PTHR13582:SF0">
    <property type="entry name" value="M-PHASE PHOSPHOPROTEIN 6"/>
    <property type="match status" value="1"/>
</dbReference>
<dbReference type="EMBL" id="JABXBU010002227">
    <property type="protein sequence ID" value="KAF8774768.1"/>
    <property type="molecule type" value="Genomic_DNA"/>
</dbReference>
<reference evidence="2" key="2">
    <citation type="submission" date="2020-06" db="EMBL/GenBank/DDBJ databases">
        <authorList>
            <person name="Sheffer M."/>
        </authorList>
    </citation>
    <scope>NUCLEOTIDE SEQUENCE</scope>
</reference>
<dbReference type="InterPro" id="IPR019324">
    <property type="entry name" value="MPP6"/>
</dbReference>
<proteinExistence type="predicted"/>
<feature type="region of interest" description="Disordered" evidence="1">
    <location>
        <begin position="125"/>
        <end position="157"/>
    </location>
</feature>
<dbReference type="PANTHER" id="PTHR13582">
    <property type="entry name" value="M-PHASE PHOSPHOPROTEIN 6"/>
    <property type="match status" value="1"/>
</dbReference>
<name>A0A8T0EMC9_ARGBR</name>
<reference evidence="2" key="1">
    <citation type="journal article" date="2020" name="bioRxiv">
        <title>Chromosome-level reference genome of the European wasp spider Argiope bruennichi: a resource for studies on range expansion and evolutionary adaptation.</title>
        <authorList>
            <person name="Sheffer M.M."/>
            <person name="Hoppe A."/>
            <person name="Krehenwinkel H."/>
            <person name="Uhl G."/>
            <person name="Kuss A.W."/>
            <person name="Jensen L."/>
            <person name="Jensen C."/>
            <person name="Gillespie R.G."/>
            <person name="Hoff K.J."/>
            <person name="Prost S."/>
        </authorList>
    </citation>
    <scope>NUCLEOTIDE SEQUENCE</scope>
</reference>
<sequence>MTLQGRAKLSSNVLEMKFMKKSKEKSELEAEEERRKIMFESEIPDALIRGGDLCIMEPSFVPCLQLLNGRFSFKGMNPEIEKLMREDEQKDLDKLKKMDGISDQEMAERYSSLVAIKKKFTSKRKWTAENNDDDDVSCSPERSYADKPLKFRKPKDS</sequence>
<evidence type="ECO:0000256" key="1">
    <source>
        <dbReference type="SAM" id="MobiDB-lite"/>
    </source>
</evidence>
<dbReference type="GO" id="GO:0000460">
    <property type="term" value="P:maturation of 5.8S rRNA"/>
    <property type="evidence" value="ECO:0007669"/>
    <property type="project" value="TreeGrafter"/>
</dbReference>
<evidence type="ECO:0000313" key="3">
    <source>
        <dbReference type="Proteomes" id="UP000807504"/>
    </source>
</evidence>